<dbReference type="WBParaSite" id="nRc.2.0.1.t36463-RA">
    <property type="protein sequence ID" value="nRc.2.0.1.t36463-RA"/>
    <property type="gene ID" value="nRc.2.0.1.g36463"/>
</dbReference>
<dbReference type="Proteomes" id="UP000887565">
    <property type="component" value="Unplaced"/>
</dbReference>
<evidence type="ECO:0000313" key="1">
    <source>
        <dbReference type="Proteomes" id="UP000887565"/>
    </source>
</evidence>
<sequence>MTGDVSVVLSYQPMEGTPAPLAYFATQGPTTRITMDFALEVIDSSSITDAMRAIWSTDLAKKYPHLPWALLNEPFEVEAMSVDKILLDSECSWPAVDAIRQAVEQASHNAQPTAVIAALSWRTMTGAQMLVAIAQQQPVAATTNSPTEVANPFGETLCAVNDNVSIIGVSPFPTATAPQSPKIVQQTSVKIIT</sequence>
<keyword evidence="1" id="KW-1185">Reference proteome</keyword>
<accession>A0A915KCG4</accession>
<name>A0A915KCG4_ROMCU</name>
<protein>
    <submittedName>
        <fullName evidence="2">Uncharacterized protein</fullName>
    </submittedName>
</protein>
<proteinExistence type="predicted"/>
<dbReference type="AlphaFoldDB" id="A0A915KCG4"/>
<reference evidence="2" key="1">
    <citation type="submission" date="2022-11" db="UniProtKB">
        <authorList>
            <consortium name="WormBaseParasite"/>
        </authorList>
    </citation>
    <scope>IDENTIFICATION</scope>
</reference>
<organism evidence="1 2">
    <name type="scientific">Romanomermis culicivorax</name>
    <name type="common">Nematode worm</name>
    <dbReference type="NCBI Taxonomy" id="13658"/>
    <lineage>
        <taxon>Eukaryota</taxon>
        <taxon>Metazoa</taxon>
        <taxon>Ecdysozoa</taxon>
        <taxon>Nematoda</taxon>
        <taxon>Enoplea</taxon>
        <taxon>Dorylaimia</taxon>
        <taxon>Mermithida</taxon>
        <taxon>Mermithoidea</taxon>
        <taxon>Mermithidae</taxon>
        <taxon>Romanomermis</taxon>
    </lineage>
</organism>
<evidence type="ECO:0000313" key="2">
    <source>
        <dbReference type="WBParaSite" id="nRc.2.0.1.t36463-RA"/>
    </source>
</evidence>